<reference evidence="1" key="2">
    <citation type="journal article" date="2015" name="Fish Shellfish Immunol.">
        <title>Early steps in the European eel (Anguilla anguilla)-Vibrio vulnificus interaction in the gills: Role of the RtxA13 toxin.</title>
        <authorList>
            <person name="Callol A."/>
            <person name="Pajuelo D."/>
            <person name="Ebbesson L."/>
            <person name="Teles M."/>
            <person name="MacKenzie S."/>
            <person name="Amaro C."/>
        </authorList>
    </citation>
    <scope>NUCLEOTIDE SEQUENCE</scope>
</reference>
<accession>A0A0E9XVZ8</accession>
<organism evidence="1">
    <name type="scientific">Anguilla anguilla</name>
    <name type="common">European freshwater eel</name>
    <name type="synonym">Muraena anguilla</name>
    <dbReference type="NCBI Taxonomy" id="7936"/>
    <lineage>
        <taxon>Eukaryota</taxon>
        <taxon>Metazoa</taxon>
        <taxon>Chordata</taxon>
        <taxon>Craniata</taxon>
        <taxon>Vertebrata</taxon>
        <taxon>Euteleostomi</taxon>
        <taxon>Actinopterygii</taxon>
        <taxon>Neopterygii</taxon>
        <taxon>Teleostei</taxon>
        <taxon>Anguilliformes</taxon>
        <taxon>Anguillidae</taxon>
        <taxon>Anguilla</taxon>
    </lineage>
</organism>
<dbReference type="AlphaFoldDB" id="A0A0E9XVZ8"/>
<evidence type="ECO:0000313" key="1">
    <source>
        <dbReference type="EMBL" id="JAI05864.1"/>
    </source>
</evidence>
<sequence length="42" mass="4919">MCPAQELGRYIRFFISMDVLIHNGVTYLPNKVTFFIPWTVAE</sequence>
<name>A0A0E9XVZ8_ANGAN</name>
<protein>
    <submittedName>
        <fullName evidence="1">Uncharacterized protein</fullName>
    </submittedName>
</protein>
<reference evidence="1" key="1">
    <citation type="submission" date="2014-11" db="EMBL/GenBank/DDBJ databases">
        <authorList>
            <person name="Amaro Gonzalez C."/>
        </authorList>
    </citation>
    <scope>NUCLEOTIDE SEQUENCE</scope>
</reference>
<proteinExistence type="predicted"/>
<dbReference type="EMBL" id="GBXM01002714">
    <property type="protein sequence ID" value="JAI05864.1"/>
    <property type="molecule type" value="Transcribed_RNA"/>
</dbReference>